<dbReference type="Gene3D" id="3.30.420.40">
    <property type="match status" value="1"/>
</dbReference>
<evidence type="ECO:0000313" key="9">
    <source>
        <dbReference type="RefSeq" id="XP_023166668.1"/>
    </source>
</evidence>
<dbReference type="CDD" id="cd07782">
    <property type="entry name" value="ASKHA_NBD_FGGY_D-RBK"/>
    <property type="match status" value="1"/>
</dbReference>
<dbReference type="RefSeq" id="XP_023166669.1">
    <property type="nucleotide sequence ID" value="XM_023310901.2"/>
</dbReference>
<comment type="similarity">
    <text evidence="1">Belongs to the FGGY kinase family.</text>
</comment>
<evidence type="ECO:0000313" key="10">
    <source>
        <dbReference type="RefSeq" id="XP_023166669.1"/>
    </source>
</evidence>
<proteinExistence type="inferred from homology"/>
<name>A0A6J1LHP2_DROHY</name>
<keyword evidence="3 8" id="KW-0418">Kinase</keyword>
<evidence type="ECO:0000256" key="1">
    <source>
        <dbReference type="ARBA" id="ARBA00009156"/>
    </source>
</evidence>
<dbReference type="OrthoDB" id="203824at2759"/>
<dbReference type="InterPro" id="IPR018485">
    <property type="entry name" value="FGGY_C"/>
</dbReference>
<organism evidence="7 9">
    <name type="scientific">Drosophila hydei</name>
    <name type="common">Fruit fly</name>
    <dbReference type="NCBI Taxonomy" id="7224"/>
    <lineage>
        <taxon>Eukaryota</taxon>
        <taxon>Metazoa</taxon>
        <taxon>Ecdysozoa</taxon>
        <taxon>Arthropoda</taxon>
        <taxon>Hexapoda</taxon>
        <taxon>Insecta</taxon>
        <taxon>Pterygota</taxon>
        <taxon>Neoptera</taxon>
        <taxon>Endopterygota</taxon>
        <taxon>Diptera</taxon>
        <taxon>Brachycera</taxon>
        <taxon>Muscomorpha</taxon>
        <taxon>Ephydroidea</taxon>
        <taxon>Drosophilidae</taxon>
        <taxon>Drosophila</taxon>
    </lineage>
</organism>
<evidence type="ECO:0000313" key="7">
    <source>
        <dbReference type="Proteomes" id="UP000504633"/>
    </source>
</evidence>
<evidence type="ECO:0000256" key="3">
    <source>
        <dbReference type="ARBA" id="ARBA00022777"/>
    </source>
</evidence>
<feature type="domain" description="Carbohydrate kinase FGGY C-terminal" evidence="6">
    <location>
        <begin position="279"/>
        <end position="489"/>
    </location>
</feature>
<dbReference type="GeneID" id="111596615"/>
<dbReference type="Gene3D" id="1.20.58.2240">
    <property type="match status" value="1"/>
</dbReference>
<dbReference type="InterPro" id="IPR006003">
    <property type="entry name" value="FGGY_RbtK-like"/>
</dbReference>
<evidence type="ECO:0000256" key="2">
    <source>
        <dbReference type="ARBA" id="ARBA00022679"/>
    </source>
</evidence>
<reference evidence="8 9" key="1">
    <citation type="submission" date="2025-04" db="UniProtKB">
        <authorList>
            <consortium name="RefSeq"/>
        </authorList>
    </citation>
    <scope>IDENTIFICATION</scope>
    <source>
        <strain evidence="8 9">15085-1641.00</strain>
        <tissue evidence="8 9">Whole body</tissue>
    </source>
</reference>
<dbReference type="PANTHER" id="PTHR43435:SF4">
    <property type="entry name" value="FGGY CARBOHYDRATE KINASE DOMAIN-CONTAINING PROTEIN"/>
    <property type="match status" value="1"/>
</dbReference>
<feature type="domain" description="Carbohydrate kinase FGGY N-terminal" evidence="5">
    <location>
        <begin position="6"/>
        <end position="262"/>
    </location>
</feature>
<dbReference type="GO" id="GO:0019321">
    <property type="term" value="P:pentose metabolic process"/>
    <property type="evidence" value="ECO:0007669"/>
    <property type="project" value="TreeGrafter"/>
</dbReference>
<accession>A0A6J1LHP2</accession>
<evidence type="ECO:0000259" key="5">
    <source>
        <dbReference type="Pfam" id="PF00370"/>
    </source>
</evidence>
<dbReference type="NCBIfam" id="TIGR01315">
    <property type="entry name" value="5C_CHO_kinase"/>
    <property type="match status" value="1"/>
</dbReference>
<dbReference type="RefSeq" id="XP_023166667.1">
    <property type="nucleotide sequence ID" value="XM_023310899.2"/>
</dbReference>
<dbReference type="Proteomes" id="UP000504633">
    <property type="component" value="Unplaced"/>
</dbReference>
<dbReference type="InterPro" id="IPR000577">
    <property type="entry name" value="Carb_kinase_FGGY"/>
</dbReference>
<evidence type="ECO:0000259" key="6">
    <source>
        <dbReference type="Pfam" id="PF02782"/>
    </source>
</evidence>
<keyword evidence="7" id="KW-1185">Reference proteome</keyword>
<dbReference type="InterPro" id="IPR043129">
    <property type="entry name" value="ATPase_NBD"/>
</dbReference>
<dbReference type="Pfam" id="PF02782">
    <property type="entry name" value="FGGY_C"/>
    <property type="match status" value="1"/>
</dbReference>
<gene>
    <name evidence="8 9 10" type="primary">LOC111596615</name>
</gene>
<dbReference type="OMA" id="HKAMWHE"/>
<dbReference type="PIRSF" id="PIRSF000538">
    <property type="entry name" value="GlpK"/>
    <property type="match status" value="1"/>
</dbReference>
<dbReference type="InterPro" id="IPR018484">
    <property type="entry name" value="FGGY_N"/>
</dbReference>
<dbReference type="GO" id="GO:0019150">
    <property type="term" value="F:D-ribulokinase activity"/>
    <property type="evidence" value="ECO:0007669"/>
    <property type="project" value="TreeGrafter"/>
</dbReference>
<protein>
    <recommendedName>
        <fullName evidence="4">FGGY carbohydrate kinase domain-containing protein</fullName>
    </recommendedName>
</protein>
<dbReference type="GO" id="GO:0005737">
    <property type="term" value="C:cytoplasm"/>
    <property type="evidence" value="ECO:0007669"/>
    <property type="project" value="TreeGrafter"/>
</dbReference>
<dbReference type="AlphaFoldDB" id="A0A6J1LHP2"/>
<keyword evidence="2" id="KW-0808">Transferase</keyword>
<evidence type="ECO:0000256" key="4">
    <source>
        <dbReference type="ARBA" id="ARBA00074355"/>
    </source>
</evidence>
<dbReference type="RefSeq" id="XP_023166668.1">
    <property type="nucleotide sequence ID" value="XM_023310900.2"/>
</dbReference>
<dbReference type="Pfam" id="PF00370">
    <property type="entry name" value="FGGY_N"/>
    <property type="match status" value="1"/>
</dbReference>
<sequence>MNTAVYFVGVDVGTGSARAALVNVKGQVEHQAVEKIKTWTPEPDIFEQSTDDIWRAVCKVVKHVTSSINRTQVKGIGFDATCSLALIDSKQNPLTVSKSAIHIQNVILWMDHRASEEADYINATQHPVLKYVGGKVSLEMQIPKLLWLKRYLPESYNNIWRAFDLPDFLTWRATGSDTRSLCSAVCKWNYDIGANSWNAEFLRDIGLMELVNSHFSIIGSKLEPPGKHVGSGLTKMAAAELGLTPGTVVSTSLIDAHAGTLGMLGCQAEDIPTDMQTRLAIIAGTSTCHMSLTKHICFAKGIWGPYKNAVIPGYHLNEGGQSIAGHLLDHLLKTHECYVGLKEKLGGDKYIYQHLNQILPKLAASRNLPDIAYLTEDVHVWPDLHGNRSPIADPTLRGIMTGLDMTRGIDSLAIKYLAFVQALAYGTRHIIERLYQHGRPLFKSLLFCGGLSKNPLYIQCHSDICNLPAVVPYEEEMVLVGAAALGAAAYGQYNNLETASKAMSGHGQVIRPNSSTQELHNRKYQVFLKLLKHQYEYISIMHPESA</sequence>
<dbReference type="SUPFAM" id="SSF53067">
    <property type="entry name" value="Actin-like ATPase domain"/>
    <property type="match status" value="2"/>
</dbReference>
<evidence type="ECO:0000313" key="8">
    <source>
        <dbReference type="RefSeq" id="XP_023166667.1"/>
    </source>
</evidence>
<dbReference type="PANTHER" id="PTHR43435">
    <property type="entry name" value="RIBULOKINASE"/>
    <property type="match status" value="1"/>
</dbReference>
<dbReference type="KEGG" id="dhe:111596615"/>
<dbReference type="FunFam" id="3.30.420.40:FF:000101">
    <property type="entry name" value="FGGY carbohydrate kinase domain-containing protein"/>
    <property type="match status" value="1"/>
</dbReference>